<name>A0A5A9XLT8_9BACT</name>
<comment type="caution">
    <text evidence="1">The sequence shown here is derived from an EMBL/GenBank/DDBJ whole genome shotgun (WGS) entry which is preliminary data.</text>
</comment>
<reference evidence="1 2" key="1">
    <citation type="submission" date="2019-04" db="EMBL/GenBank/DDBJ databases">
        <title>Geobacter ruber sp. nov., ferric-reducing bacteria isolated from paddy soil.</title>
        <authorList>
            <person name="Xu Z."/>
            <person name="Masuda Y."/>
            <person name="Itoh H."/>
            <person name="Senoo K."/>
        </authorList>
    </citation>
    <scope>NUCLEOTIDE SEQUENCE [LARGE SCALE GENOMIC DNA]</scope>
    <source>
        <strain evidence="1 2">Red88</strain>
    </source>
</reference>
<dbReference type="RefSeq" id="WP_149306279.1">
    <property type="nucleotide sequence ID" value="NZ_SRSD01000002.1"/>
</dbReference>
<keyword evidence="2" id="KW-1185">Reference proteome</keyword>
<accession>A0A5A9XLT8</accession>
<gene>
    <name evidence="1" type="ORF">ET418_03955</name>
</gene>
<dbReference type="NCBIfam" id="NF045719">
    <property type="entry name" value="GSU3473_fam"/>
    <property type="match status" value="1"/>
</dbReference>
<dbReference type="OrthoDB" id="5397642at2"/>
<evidence type="ECO:0000313" key="2">
    <source>
        <dbReference type="Proteomes" id="UP000324298"/>
    </source>
</evidence>
<dbReference type="InterPro" id="IPR054686">
    <property type="entry name" value="GSU3473-like"/>
</dbReference>
<dbReference type="Proteomes" id="UP000324298">
    <property type="component" value="Unassembled WGS sequence"/>
</dbReference>
<dbReference type="AlphaFoldDB" id="A0A5A9XLT8"/>
<dbReference type="EMBL" id="SRSD01000002">
    <property type="protein sequence ID" value="KAA0894122.1"/>
    <property type="molecule type" value="Genomic_DNA"/>
</dbReference>
<proteinExistence type="predicted"/>
<evidence type="ECO:0000313" key="1">
    <source>
        <dbReference type="EMBL" id="KAA0894122.1"/>
    </source>
</evidence>
<organism evidence="1 2">
    <name type="scientific">Oryzomonas rubra</name>
    <dbReference type="NCBI Taxonomy" id="2509454"/>
    <lineage>
        <taxon>Bacteria</taxon>
        <taxon>Pseudomonadati</taxon>
        <taxon>Thermodesulfobacteriota</taxon>
        <taxon>Desulfuromonadia</taxon>
        <taxon>Geobacterales</taxon>
        <taxon>Geobacteraceae</taxon>
        <taxon>Oryzomonas</taxon>
    </lineage>
</organism>
<sequence length="63" mass="7087">MKIPVLFIDATPGVVGDNELESFIQKRRILSFRRSGEWVRVAKDPLRGASGKKAYGGKERRKA</sequence>
<protein>
    <submittedName>
        <fullName evidence="1">Uncharacterized protein</fullName>
    </submittedName>
</protein>